<keyword evidence="4 5" id="KW-0472">Membrane</keyword>
<proteinExistence type="predicted"/>
<feature type="transmembrane region" description="Helical" evidence="5">
    <location>
        <begin position="405"/>
        <end position="425"/>
    </location>
</feature>
<dbReference type="Proteomes" id="UP000692954">
    <property type="component" value="Unassembled WGS sequence"/>
</dbReference>
<feature type="transmembrane region" description="Helical" evidence="5">
    <location>
        <begin position="198"/>
        <end position="220"/>
    </location>
</feature>
<dbReference type="PROSITE" id="PS50042">
    <property type="entry name" value="CNMP_BINDING_3"/>
    <property type="match status" value="1"/>
</dbReference>
<dbReference type="Pfam" id="PF00520">
    <property type="entry name" value="Ion_trans"/>
    <property type="match status" value="1"/>
</dbReference>
<dbReference type="GO" id="GO:0005886">
    <property type="term" value="C:plasma membrane"/>
    <property type="evidence" value="ECO:0007669"/>
    <property type="project" value="TreeGrafter"/>
</dbReference>
<evidence type="ECO:0000313" key="8">
    <source>
        <dbReference type="Proteomes" id="UP000692954"/>
    </source>
</evidence>
<comment type="caution">
    <text evidence="7">The sequence shown here is derived from an EMBL/GenBank/DDBJ whole genome shotgun (WGS) entry which is preliminary data.</text>
</comment>
<comment type="subcellular location">
    <subcellularLocation>
        <location evidence="1">Membrane</location>
        <topology evidence="1">Multi-pass membrane protein</topology>
    </subcellularLocation>
</comment>
<dbReference type="GO" id="GO:0042391">
    <property type="term" value="P:regulation of membrane potential"/>
    <property type="evidence" value="ECO:0007669"/>
    <property type="project" value="TreeGrafter"/>
</dbReference>
<dbReference type="InterPro" id="IPR005821">
    <property type="entry name" value="Ion_trans_dom"/>
</dbReference>
<gene>
    <name evidence="7" type="ORF">PSON_ATCC_30995.1.T1100142</name>
</gene>
<evidence type="ECO:0000256" key="1">
    <source>
        <dbReference type="ARBA" id="ARBA00004141"/>
    </source>
</evidence>
<feature type="transmembrane region" description="Helical" evidence="5">
    <location>
        <begin position="437"/>
        <end position="462"/>
    </location>
</feature>
<evidence type="ECO:0000313" key="7">
    <source>
        <dbReference type="EMBL" id="CAD8116285.1"/>
    </source>
</evidence>
<evidence type="ECO:0000259" key="6">
    <source>
        <dbReference type="PROSITE" id="PS50042"/>
    </source>
</evidence>
<keyword evidence="8" id="KW-1185">Reference proteome</keyword>
<dbReference type="Pfam" id="PF00027">
    <property type="entry name" value="cNMP_binding"/>
    <property type="match status" value="1"/>
</dbReference>
<dbReference type="GO" id="GO:0005249">
    <property type="term" value="F:voltage-gated potassium channel activity"/>
    <property type="evidence" value="ECO:0007669"/>
    <property type="project" value="TreeGrafter"/>
</dbReference>
<name>A0A8S1QNM3_9CILI</name>
<organism evidence="7 8">
    <name type="scientific">Paramecium sonneborni</name>
    <dbReference type="NCBI Taxonomy" id="65129"/>
    <lineage>
        <taxon>Eukaryota</taxon>
        <taxon>Sar</taxon>
        <taxon>Alveolata</taxon>
        <taxon>Ciliophora</taxon>
        <taxon>Intramacronucleata</taxon>
        <taxon>Oligohymenophorea</taxon>
        <taxon>Peniculida</taxon>
        <taxon>Parameciidae</taxon>
        <taxon>Paramecium</taxon>
    </lineage>
</organism>
<evidence type="ECO:0000256" key="5">
    <source>
        <dbReference type="SAM" id="Phobius"/>
    </source>
</evidence>
<dbReference type="InterPro" id="IPR050818">
    <property type="entry name" value="KCNH_animal-type"/>
</dbReference>
<evidence type="ECO:0000256" key="3">
    <source>
        <dbReference type="ARBA" id="ARBA00022989"/>
    </source>
</evidence>
<protein>
    <recommendedName>
        <fullName evidence="6">Cyclic nucleotide-binding domain-containing protein</fullName>
    </recommendedName>
</protein>
<dbReference type="OrthoDB" id="426293at2759"/>
<feature type="domain" description="Cyclic nucleotide-binding" evidence="6">
    <location>
        <begin position="543"/>
        <end position="665"/>
    </location>
</feature>
<evidence type="ECO:0000256" key="2">
    <source>
        <dbReference type="ARBA" id="ARBA00022692"/>
    </source>
</evidence>
<keyword evidence="3 5" id="KW-1133">Transmembrane helix</keyword>
<reference evidence="7" key="1">
    <citation type="submission" date="2021-01" db="EMBL/GenBank/DDBJ databases">
        <authorList>
            <consortium name="Genoscope - CEA"/>
            <person name="William W."/>
        </authorList>
    </citation>
    <scope>NUCLEOTIDE SEQUENCE</scope>
</reference>
<dbReference type="SMART" id="SM00100">
    <property type="entry name" value="cNMP"/>
    <property type="match status" value="1"/>
</dbReference>
<feature type="transmembrane region" description="Helical" evidence="5">
    <location>
        <begin position="226"/>
        <end position="245"/>
    </location>
</feature>
<accession>A0A8S1QNM3</accession>
<dbReference type="EMBL" id="CAJJDN010000110">
    <property type="protein sequence ID" value="CAD8116285.1"/>
    <property type="molecule type" value="Genomic_DNA"/>
</dbReference>
<feature type="transmembrane region" description="Helical" evidence="5">
    <location>
        <begin position="257"/>
        <end position="279"/>
    </location>
</feature>
<dbReference type="CDD" id="cd00038">
    <property type="entry name" value="CAP_ED"/>
    <property type="match status" value="1"/>
</dbReference>
<dbReference type="InterPro" id="IPR000595">
    <property type="entry name" value="cNMP-bd_dom"/>
</dbReference>
<sequence length="984" mass="115775">MDRQGIETICKTDSSRLMTMRNNTETLSKIFFLILVFNNQGFDGRPGLGLQLIEQQIPESCVDDDNEIYASENSSISNQSQHRSRKESKVESKIESLSKIIKETQKIQSDDLHQPIGGWDNKIWQNGALRIMTYVIRFVMALLINSEKFKFTFMKKRQFYAINDQSAIFDYYEERFLIRGKKKLSYSQILKLRIQNNCIYQSCHIFIQFVVYKIIFIITPTSTPKLIWDVFLLIILSIQMVFVPLKICFQIEITSDLLQFFLLILPLYVYLIEILLNFLTGFYEHGVLVIDQKQIALHYFKSTFIYDFLSVMPQIISAISDESQIYEILLLIRLKRLILLADTLEEILNLRQNYQTLLDVVRLLIQFIFLSHLFGCVWHYIGVLEEEFGYDQNWIKQKNIDGESWFVRYVFSIYWSSITTLTIGYGDVIPVSSVERMFVVIVAVVSSVVFAYTISSIGNIFSQLNENKKNQRHKMFLIKRFIDERNVNKVLANKVKKFFEYFIQIDHTSDNECVKMIEKLDPTLKTELKIDIYRKFISNSKLISTIFSDVLLNEICQLVKEKQYMPDEFIVISDQEINELYFVLEGEISLIVELNKQKNKASQLSLIKKNEVLGEKYFLTNAKLPFSAKAQSFVRVAVLDKQQFHILLQKYPEELEKYKQALNKVQLQERIKLSGCELCYQNHKVLECPFVFYQPNVRFIVKRQYVQEQTRQLFERRQTKSHNSKSDRLGIQYRLVTYALENNLIQEESINDSIIKKMDLQCLEHQRNLFRTCTDSSINTLIKNNINPNFQSGGKESPHESQDQILRQNSNNTHNPRPSFTGIGSSKQMSTLKLIKLNSKKQDKQEIFEKIELKVPDKIVLQDICEHSSDSDLQSPDKTKLTKQNSFTFCAFADFKTQLKAEYYQKLIINELDGFDKYQEYQFYYPQYNVDKVIEIINEKYKLKRLKQSKTLIKRQSRYLTSFPTISIRRKKSSIMGEEIIHEN</sequence>
<keyword evidence="2 5" id="KW-0812">Transmembrane</keyword>
<dbReference type="PANTHER" id="PTHR10217">
    <property type="entry name" value="VOLTAGE AND LIGAND GATED POTASSIUM CHANNEL"/>
    <property type="match status" value="1"/>
</dbReference>
<feature type="transmembrane region" description="Helical" evidence="5">
    <location>
        <begin position="363"/>
        <end position="384"/>
    </location>
</feature>
<evidence type="ECO:0000256" key="4">
    <source>
        <dbReference type="ARBA" id="ARBA00023136"/>
    </source>
</evidence>
<dbReference type="AlphaFoldDB" id="A0A8S1QNM3"/>
<dbReference type="PANTHER" id="PTHR10217:SF435">
    <property type="entry name" value="POTASSIUM VOLTAGE-GATED CHANNEL PROTEIN EAG"/>
    <property type="match status" value="1"/>
</dbReference>